<sequence>MLSFRGGRVGKRIDMSILEISIDNTFGREDTLPIVEACNWGFFMLSCCKGNFYTFLHFSKQVGVSNGGKVSKVASVTLLNNLSCPEKSRKRNGNVRGITNTNIAWQINDVTDSLVKDLAPKRLLIN</sequence>
<proteinExistence type="predicted"/>
<organism evidence="1 2">
    <name type="scientific">Trichonephila clavata</name>
    <name type="common">Joro spider</name>
    <name type="synonym">Nephila clavata</name>
    <dbReference type="NCBI Taxonomy" id="2740835"/>
    <lineage>
        <taxon>Eukaryota</taxon>
        <taxon>Metazoa</taxon>
        <taxon>Ecdysozoa</taxon>
        <taxon>Arthropoda</taxon>
        <taxon>Chelicerata</taxon>
        <taxon>Arachnida</taxon>
        <taxon>Araneae</taxon>
        <taxon>Araneomorphae</taxon>
        <taxon>Entelegynae</taxon>
        <taxon>Araneoidea</taxon>
        <taxon>Nephilidae</taxon>
        <taxon>Trichonephila</taxon>
    </lineage>
</organism>
<comment type="caution">
    <text evidence="1">The sequence shown here is derived from an EMBL/GenBank/DDBJ whole genome shotgun (WGS) entry which is preliminary data.</text>
</comment>
<name>A0A8X6JKM3_TRICU</name>
<dbReference type="EMBL" id="BMAO01006661">
    <property type="protein sequence ID" value="GFR10311.1"/>
    <property type="molecule type" value="Genomic_DNA"/>
</dbReference>
<keyword evidence="2" id="KW-1185">Reference proteome</keyword>
<dbReference type="Proteomes" id="UP000887116">
    <property type="component" value="Unassembled WGS sequence"/>
</dbReference>
<dbReference type="AlphaFoldDB" id="A0A8X6JKM3"/>
<accession>A0A8X6JKM3</accession>
<protein>
    <submittedName>
        <fullName evidence="1">Uncharacterized protein</fullName>
    </submittedName>
</protein>
<evidence type="ECO:0000313" key="1">
    <source>
        <dbReference type="EMBL" id="GFR10311.1"/>
    </source>
</evidence>
<reference evidence="1" key="1">
    <citation type="submission" date="2020-07" db="EMBL/GenBank/DDBJ databases">
        <title>Multicomponent nature underlies the extraordinary mechanical properties of spider dragline silk.</title>
        <authorList>
            <person name="Kono N."/>
            <person name="Nakamura H."/>
            <person name="Mori M."/>
            <person name="Yoshida Y."/>
            <person name="Ohtoshi R."/>
            <person name="Malay A.D."/>
            <person name="Moran D.A.P."/>
            <person name="Tomita M."/>
            <person name="Numata K."/>
            <person name="Arakawa K."/>
        </authorList>
    </citation>
    <scope>NUCLEOTIDE SEQUENCE</scope>
</reference>
<evidence type="ECO:0000313" key="2">
    <source>
        <dbReference type="Proteomes" id="UP000887116"/>
    </source>
</evidence>
<gene>
    <name evidence="1" type="ORF">TNCT_652031</name>
</gene>